<dbReference type="EC" id="4.4.1.17" evidence="10"/>
<comment type="function">
    <text evidence="10">Lyase that catalyzes the covalent linking of the heme group to the cytochrome C apoprotein to produce the mature functional cytochrome.</text>
</comment>
<organism evidence="12">
    <name type="scientific">Roombia sp. NY0200</name>
    <dbReference type="NCBI Taxonomy" id="1263497"/>
    <lineage>
        <taxon>Eukaryota</taxon>
        <taxon>Cryptophyceae</taxon>
        <taxon>Kathablepharidacea</taxon>
        <taxon>Katablepharidaceae</taxon>
        <taxon>Roombia</taxon>
    </lineage>
</organism>
<evidence type="ECO:0000256" key="10">
    <source>
        <dbReference type="RuleBase" id="RU363130"/>
    </source>
</evidence>
<evidence type="ECO:0000256" key="6">
    <source>
        <dbReference type="ARBA" id="ARBA00023004"/>
    </source>
</evidence>
<keyword evidence="6 10" id="KW-0408">Iron</keyword>
<dbReference type="GO" id="GO:0005743">
    <property type="term" value="C:mitochondrial inner membrane"/>
    <property type="evidence" value="ECO:0007669"/>
    <property type="project" value="UniProtKB-SubCell"/>
</dbReference>
<dbReference type="PANTHER" id="PTHR12743">
    <property type="entry name" value="CYTOCHROME C1 HEME LYASE"/>
    <property type="match status" value="1"/>
</dbReference>
<comment type="similarity">
    <text evidence="2 10">Belongs to the cytochrome c-type heme lyase family.</text>
</comment>
<dbReference type="PANTHER" id="PTHR12743:SF0">
    <property type="entry name" value="HOLOCYTOCHROME C-TYPE SYNTHASE"/>
    <property type="match status" value="1"/>
</dbReference>
<evidence type="ECO:0000256" key="7">
    <source>
        <dbReference type="ARBA" id="ARBA00023128"/>
    </source>
</evidence>
<evidence type="ECO:0000256" key="3">
    <source>
        <dbReference type="ARBA" id="ARBA00022617"/>
    </source>
</evidence>
<dbReference type="AlphaFoldDB" id="A0A1E1GHU4"/>
<evidence type="ECO:0000313" key="12">
    <source>
        <dbReference type="EMBL" id="BAV82448.1"/>
    </source>
</evidence>
<protein>
    <recommendedName>
        <fullName evidence="10">Holocytochrome c-type synthase</fullName>
        <ecNumber evidence="10">4.4.1.17</ecNumber>
    </recommendedName>
</protein>
<feature type="compositionally biased region" description="Polar residues" evidence="11">
    <location>
        <begin position="44"/>
        <end position="54"/>
    </location>
</feature>
<sequence>MADKEIGQCPIPHALRTPAAEQCPVKPKVDSEPRECPVDHRSNASDGPNNTKIQGTEACPVKQTSKEETTQTVPPSACPMHAHFNPNNNMSAPNQQPAPDQRFPLPRERVVSSIPNGSVADEEAKWVYPSEQMFFNAMKKKGWSPSEKDMPLVVAIHNTTNEKAWNEILRWEQFALTGSKGAPTDAASSTPPVPPPKLVRFQGRPNDLSPKAWFLSMIGYSRPFDRHDWLVERTNKEQVRYVIDFYEGGTVPSTSRRQPIAMHLDVRPAVDSLSLAVVRLHKFFLDLWS</sequence>
<dbReference type="GO" id="GO:0046872">
    <property type="term" value="F:metal ion binding"/>
    <property type="evidence" value="ECO:0007669"/>
    <property type="project" value="UniProtKB-KW"/>
</dbReference>
<reference evidence="12" key="1">
    <citation type="journal article" date="2016" name="Genome Biol. Evol.">
        <title>Mitochondrial Genome of Palpitomonas bilix: Derived Genome Structure and Ancestral System for Cytochrome c Maturation.</title>
        <authorList>
            <consortium name="AP017433"/>
            <person name="Nishimura Y."/>
            <person name="Tanifuji G."/>
            <person name="Kamikawa R."/>
            <person name="Yabuki A."/>
            <person name="Hashimoto T."/>
            <person name="Inagaki Y."/>
        </authorList>
    </citation>
    <scope>NUCLEOTIDE SEQUENCE</scope>
    <source>
        <strain evidence="12">NY0200</strain>
    </source>
</reference>
<proteinExistence type="evidence at transcript level"/>
<dbReference type="Pfam" id="PF01265">
    <property type="entry name" value="Cyto_heme_lyase"/>
    <property type="match status" value="1"/>
</dbReference>
<accession>A0A1E1GHU4</accession>
<feature type="compositionally biased region" description="Basic and acidic residues" evidence="11">
    <location>
        <begin position="27"/>
        <end position="43"/>
    </location>
</feature>
<feature type="compositionally biased region" description="Polar residues" evidence="11">
    <location>
        <begin position="85"/>
        <end position="98"/>
    </location>
</feature>
<comment type="catalytic activity">
    <reaction evidence="10">
        <text>holo-[cytochrome c] = apo-[cytochrome c] + heme b</text>
        <dbReference type="Rhea" id="RHEA:22648"/>
        <dbReference type="Rhea" id="RHEA-COMP:10725"/>
        <dbReference type="Rhea" id="RHEA-COMP:10726"/>
        <dbReference type="ChEBI" id="CHEBI:29950"/>
        <dbReference type="ChEBI" id="CHEBI:60344"/>
        <dbReference type="ChEBI" id="CHEBI:83739"/>
        <dbReference type="EC" id="4.4.1.17"/>
    </reaction>
</comment>
<keyword evidence="8 10" id="KW-0472">Membrane</keyword>
<name>A0A1E1GHU4_9CRYP</name>
<comment type="subcellular location">
    <subcellularLocation>
        <location evidence="1 10">Mitochondrion inner membrane</location>
    </subcellularLocation>
</comment>
<evidence type="ECO:0000256" key="8">
    <source>
        <dbReference type="ARBA" id="ARBA00023136"/>
    </source>
</evidence>
<evidence type="ECO:0000256" key="4">
    <source>
        <dbReference type="ARBA" id="ARBA00022723"/>
    </source>
</evidence>
<dbReference type="EMBL" id="LC148862">
    <property type="protein sequence ID" value="BAV82448.1"/>
    <property type="molecule type" value="mRNA"/>
</dbReference>
<dbReference type="GO" id="GO:0004408">
    <property type="term" value="F:holocytochrome-c synthase activity"/>
    <property type="evidence" value="ECO:0007669"/>
    <property type="project" value="UniProtKB-EC"/>
</dbReference>
<evidence type="ECO:0000256" key="9">
    <source>
        <dbReference type="ARBA" id="ARBA00023239"/>
    </source>
</evidence>
<keyword evidence="9 10" id="KW-0456">Lyase</keyword>
<evidence type="ECO:0000256" key="2">
    <source>
        <dbReference type="ARBA" id="ARBA00007255"/>
    </source>
</evidence>
<keyword evidence="5 10" id="KW-0999">Mitochondrion inner membrane</keyword>
<dbReference type="PROSITE" id="PS00821">
    <property type="entry name" value="CYTO_HEME_LYASE_1"/>
    <property type="match status" value="1"/>
</dbReference>
<dbReference type="InterPro" id="IPR000511">
    <property type="entry name" value="Holocyt_c/c1_synthase"/>
</dbReference>
<keyword evidence="3 10" id="KW-0349">Heme</keyword>
<keyword evidence="7 10" id="KW-0496">Mitochondrion</keyword>
<dbReference type="PROSITE" id="PS00822">
    <property type="entry name" value="CYTO_HEME_LYASE_2"/>
    <property type="match status" value="1"/>
</dbReference>
<evidence type="ECO:0000256" key="11">
    <source>
        <dbReference type="SAM" id="MobiDB-lite"/>
    </source>
</evidence>
<feature type="region of interest" description="Disordered" evidence="11">
    <location>
        <begin position="1"/>
        <end position="103"/>
    </location>
</feature>
<keyword evidence="4 10" id="KW-0479">Metal-binding</keyword>
<evidence type="ECO:0000256" key="5">
    <source>
        <dbReference type="ARBA" id="ARBA00022792"/>
    </source>
</evidence>
<evidence type="ECO:0000256" key="1">
    <source>
        <dbReference type="ARBA" id="ARBA00004273"/>
    </source>
</evidence>